<dbReference type="Gene3D" id="3.30.750.44">
    <property type="match status" value="1"/>
</dbReference>
<dbReference type="Pfam" id="PF26550">
    <property type="entry name" value="Tricorn_2nd"/>
    <property type="match status" value="1"/>
</dbReference>
<dbReference type="InterPro" id="IPR012393">
    <property type="entry name" value="Tricorn_protease"/>
</dbReference>
<dbReference type="Gene3D" id="2.30.42.10">
    <property type="match status" value="1"/>
</dbReference>
<dbReference type="SUPFAM" id="SSF52096">
    <property type="entry name" value="ClpP/crotonase"/>
    <property type="match status" value="1"/>
</dbReference>
<feature type="active site" description="Charge relay system" evidence="8">
    <location>
        <position position="1042"/>
    </location>
</feature>
<feature type="active site" description="Charge relay system" evidence="8">
    <location>
        <position position="766"/>
    </location>
</feature>
<dbReference type="PIRSF" id="PIRSF036421">
    <property type="entry name" value="Tricorn_protease"/>
    <property type="match status" value="1"/>
</dbReference>
<dbReference type="InterPro" id="IPR036034">
    <property type="entry name" value="PDZ_sf"/>
</dbReference>
<dbReference type="PANTHER" id="PTHR43253">
    <property type="entry name" value="TRICORN PROTEASE HOMOLOG 2-RELATED"/>
    <property type="match status" value="1"/>
</dbReference>
<keyword evidence="14" id="KW-1185">Reference proteome</keyword>
<reference evidence="13 14" key="1">
    <citation type="submission" date="2018-03" db="EMBL/GenBank/DDBJ databases">
        <title>Genomic Encyclopedia of Archaeal and Bacterial Type Strains, Phase II (KMG-II): from individual species to whole genera.</title>
        <authorList>
            <person name="Goeker M."/>
        </authorList>
    </citation>
    <scope>NUCLEOTIDE SEQUENCE [LARGE SCALE GENOMIC DNA]</scope>
    <source>
        <strain evidence="13 14">DSM 18107</strain>
    </source>
</reference>
<dbReference type="Proteomes" id="UP000240978">
    <property type="component" value="Unassembled WGS sequence"/>
</dbReference>
<dbReference type="InterPro" id="IPR028204">
    <property type="entry name" value="Tricorn_C1"/>
</dbReference>
<comment type="caution">
    <text evidence="13">The sequence shown here is derived from an EMBL/GenBank/DDBJ whole genome shotgun (WGS) entry which is preliminary data.</text>
</comment>
<evidence type="ECO:0000256" key="6">
    <source>
        <dbReference type="ARBA" id="ARBA00022825"/>
    </source>
</evidence>
<feature type="domain" description="PDZ" evidence="12">
    <location>
        <begin position="770"/>
        <end position="855"/>
    </location>
</feature>
<dbReference type="GO" id="GO:0005737">
    <property type="term" value="C:cytoplasm"/>
    <property type="evidence" value="ECO:0007669"/>
    <property type="project" value="UniProtKB-SubCell"/>
</dbReference>
<evidence type="ECO:0000259" key="12">
    <source>
        <dbReference type="PROSITE" id="PS50106"/>
    </source>
</evidence>
<dbReference type="RefSeq" id="WP_106606256.1">
    <property type="nucleotide sequence ID" value="NZ_PYGK01000028.1"/>
</dbReference>
<comment type="function">
    <text evidence="7">Degrades oligopeptides.</text>
</comment>
<evidence type="ECO:0000313" key="13">
    <source>
        <dbReference type="EMBL" id="PSL19273.1"/>
    </source>
</evidence>
<keyword evidence="6 7" id="KW-0720">Serine protease</keyword>
<evidence type="ECO:0000256" key="9">
    <source>
        <dbReference type="PIRSR" id="PIRSR036421-3"/>
    </source>
</evidence>
<evidence type="ECO:0000256" key="10">
    <source>
        <dbReference type="SAM" id="MobiDB-lite"/>
    </source>
</evidence>
<dbReference type="SMART" id="SM00245">
    <property type="entry name" value="TSPc"/>
    <property type="match status" value="1"/>
</dbReference>
<dbReference type="SUPFAM" id="SSF82171">
    <property type="entry name" value="DPP6 N-terminal domain-like"/>
    <property type="match status" value="1"/>
</dbReference>
<accession>A0A2P8FC38</accession>
<evidence type="ECO:0000256" key="4">
    <source>
        <dbReference type="ARBA" id="ARBA00022670"/>
    </source>
</evidence>
<feature type="site" description="Transition state stabilizer; via amide nitrogen" evidence="9">
    <location>
        <position position="985"/>
    </location>
</feature>
<dbReference type="OrthoDB" id="9815657at2"/>
<dbReference type="CDD" id="cd07562">
    <property type="entry name" value="Peptidase_S41_TRI"/>
    <property type="match status" value="1"/>
</dbReference>
<proteinExistence type="inferred from homology"/>
<keyword evidence="3 7" id="KW-0963">Cytoplasm</keyword>
<dbReference type="EMBL" id="PYGK01000028">
    <property type="protein sequence ID" value="PSL19273.1"/>
    <property type="molecule type" value="Genomic_DNA"/>
</dbReference>
<feature type="chain" id="PRO_5015186525" description="Tricorn protease homolog" evidence="11">
    <location>
        <begin position="20"/>
        <end position="1079"/>
    </location>
</feature>
<dbReference type="Gene3D" id="3.90.226.10">
    <property type="entry name" value="2-enoyl-CoA Hydratase, Chain A, domain 1"/>
    <property type="match status" value="1"/>
</dbReference>
<dbReference type="Gene3D" id="2.120.10.30">
    <property type="entry name" value="TolB, C-terminal domain"/>
    <property type="match status" value="1"/>
</dbReference>
<dbReference type="PANTHER" id="PTHR43253:SF1">
    <property type="entry name" value="TRICORN PROTEASE HOMOLOG 2-RELATED"/>
    <property type="match status" value="1"/>
</dbReference>
<dbReference type="GO" id="GO:0006508">
    <property type="term" value="P:proteolysis"/>
    <property type="evidence" value="ECO:0007669"/>
    <property type="project" value="UniProtKB-UniRule"/>
</dbReference>
<evidence type="ECO:0000256" key="2">
    <source>
        <dbReference type="ARBA" id="ARBA00008524"/>
    </source>
</evidence>
<feature type="active site" description="Nucleophile" evidence="8">
    <location>
        <position position="984"/>
    </location>
</feature>
<evidence type="ECO:0000256" key="1">
    <source>
        <dbReference type="ARBA" id="ARBA00004496"/>
    </source>
</evidence>
<dbReference type="PROSITE" id="PS50106">
    <property type="entry name" value="PDZ"/>
    <property type="match status" value="1"/>
</dbReference>
<organism evidence="13 14">
    <name type="scientific">Chitinophaga ginsengisoli</name>
    <dbReference type="NCBI Taxonomy" id="363837"/>
    <lineage>
        <taxon>Bacteria</taxon>
        <taxon>Pseudomonadati</taxon>
        <taxon>Bacteroidota</taxon>
        <taxon>Chitinophagia</taxon>
        <taxon>Chitinophagales</taxon>
        <taxon>Chitinophagaceae</taxon>
        <taxon>Chitinophaga</taxon>
    </lineage>
</organism>
<feature type="compositionally biased region" description="Basic and acidic residues" evidence="10">
    <location>
        <begin position="569"/>
        <end position="585"/>
    </location>
</feature>
<dbReference type="InterPro" id="IPR015943">
    <property type="entry name" value="WD40/YVTN_repeat-like_dom_sf"/>
</dbReference>
<dbReference type="Gene3D" id="2.130.10.10">
    <property type="entry name" value="YVTN repeat-like/Quinoprotein amine dehydrogenase"/>
    <property type="match status" value="1"/>
</dbReference>
<gene>
    <name evidence="13" type="ORF">CLV42_1287</name>
</gene>
<dbReference type="Pfam" id="PF03572">
    <property type="entry name" value="Peptidase_S41"/>
    <property type="match status" value="1"/>
</dbReference>
<name>A0A2P8FC38_9BACT</name>
<evidence type="ECO:0000256" key="3">
    <source>
        <dbReference type="ARBA" id="ARBA00022490"/>
    </source>
</evidence>
<dbReference type="SUPFAM" id="SSF69304">
    <property type="entry name" value="Tricorn protease N-terminal domain"/>
    <property type="match status" value="2"/>
</dbReference>
<dbReference type="Gene3D" id="2.120.10.60">
    <property type="entry name" value="Tricorn protease N-terminal domain"/>
    <property type="match status" value="2"/>
</dbReference>
<evidence type="ECO:0000313" key="14">
    <source>
        <dbReference type="Proteomes" id="UP000240978"/>
    </source>
</evidence>
<dbReference type="InterPro" id="IPR001478">
    <property type="entry name" value="PDZ"/>
</dbReference>
<evidence type="ECO:0000256" key="11">
    <source>
        <dbReference type="SAM" id="SignalP"/>
    </source>
</evidence>
<dbReference type="EC" id="3.4.21.-" evidence="7"/>
<evidence type="ECO:0000256" key="7">
    <source>
        <dbReference type="PIRNR" id="PIRNR036421"/>
    </source>
</evidence>
<dbReference type="SUPFAM" id="SSF50156">
    <property type="entry name" value="PDZ domain-like"/>
    <property type="match status" value="1"/>
</dbReference>
<feature type="region of interest" description="Disordered" evidence="10">
    <location>
        <begin position="569"/>
        <end position="594"/>
    </location>
</feature>
<evidence type="ECO:0000256" key="8">
    <source>
        <dbReference type="PIRSR" id="PIRSR036421-1"/>
    </source>
</evidence>
<dbReference type="InterPro" id="IPR029045">
    <property type="entry name" value="ClpP/crotonase-like_dom_sf"/>
</dbReference>
<dbReference type="AlphaFoldDB" id="A0A2P8FC38"/>
<comment type="similarity">
    <text evidence="2 7">Belongs to the peptidase S41B family.</text>
</comment>
<keyword evidence="4 7" id="KW-0645">Protease</keyword>
<dbReference type="Pfam" id="PF14684">
    <property type="entry name" value="Tricorn_C1"/>
    <property type="match status" value="1"/>
</dbReference>
<dbReference type="GO" id="GO:0008236">
    <property type="term" value="F:serine-type peptidase activity"/>
    <property type="evidence" value="ECO:0007669"/>
    <property type="project" value="UniProtKB-UniRule"/>
</dbReference>
<dbReference type="InterPro" id="IPR005151">
    <property type="entry name" value="Tail-specific_protease"/>
</dbReference>
<evidence type="ECO:0000256" key="5">
    <source>
        <dbReference type="ARBA" id="ARBA00022801"/>
    </source>
</evidence>
<keyword evidence="5 7" id="KW-0378">Hydrolase</keyword>
<comment type="subcellular location">
    <subcellularLocation>
        <location evidence="1 7">Cytoplasm</location>
    </subcellularLocation>
</comment>
<dbReference type="Pfam" id="PF26549">
    <property type="entry name" value="Tricorn_N"/>
    <property type="match status" value="1"/>
</dbReference>
<dbReference type="InterPro" id="IPR011042">
    <property type="entry name" value="6-blade_b-propeller_TolB-like"/>
</dbReference>
<keyword evidence="11" id="KW-0732">Signal</keyword>
<sequence length="1079" mass="120896">MRKLLLVLTMCYAATTGYAQENALWLRYPAISPDGKTIAFGYKGDIYRVDVNGGVAIPITIHEAHDMMPVWSHDGKSIAFASDRYGNFDVFVMPATGGTPARLTYNSAADVPYDFTPDNKQVLFGSARNAPANSVRFSSGLFDNLYTVSVTGGRSLLVSAAGAESAHYNGKGNQIIFQDIKGYEDPWRKHHTSSVTRDIWVYDLATKTYKQVSGYEGEDREPLFADNEQVFYLSEKGGISQNLFKGSVTDKNKMQQLTRFEKHPVRHLSKSDDNLLCFTWNGEIYTLKEGQQPKKVPVQIFNDGRSSVAKPLPISGNVTEFAMSPNGKEMAFVARGEIFVTSVEGNMTKRITNTPQQERSVTWAPDGKHIVYAAERKGNWDIYQASIVRSEEPYFFASTILKEEPLIATGAEEFQPLFSPDGKEIAYTEDRNVLRVYNIASKKSRTLLPAGHNSSYSDGDWQFAWSPDGKWIVTDDHQGYFNVSNAAIIAADGKGQNIYPVLSGFGENNNKWAADGKVMTWLSDRDGRRGLARQGATEVDIFGVFFDQEAFDRFKLSKDEFNLLKEKEDNAKKSGKDSATTKKDTVTAPKKPFNPDFDNLDSRIIRMTINSASISDYVLNNDASKVYYMAAFEKGYDLWVTEPRTGETKILAKLGGSPGSIELSKDGNTLFVSNRGSVVKVDATSGKITPIAISTEFLLDQEAERSYIYEHAWKQVEDKFYNPAELKQIDWEMYAKNYARFLPHISNNYDFQELLSELLGELNASHTGGRFYANRADGDNTSALGLLYDETYTGNGLKIDEVIAGGPFDKAFSKLKKGNIIERINGEEITAQQDWAILLNRKTGNNILVSIYDPATQKRWDESVKPISGQEEGNLMYKRWVTSMRKMVDKLSGGKVGYVHVQGMNDASFRSVYDEVMGKNREKQALIVDTRFNGGGWLHDDLYNFLSGKAYMNFAPQSRRTKAWEPQTRWARPSCVLVGEGNYSDAHIFPFIYKQDNLGKLIGMPVAGTGTAVWWERQIDPTLVFGIPMVATFGRTGDHPLENMQLEPDIRVPLRYEDALSGKDDQLEAAVTEMLKEIK</sequence>
<feature type="signal peptide" evidence="11">
    <location>
        <begin position="1"/>
        <end position="19"/>
    </location>
</feature>
<protein>
    <recommendedName>
        <fullName evidence="7">Tricorn protease homolog</fullName>
        <ecNumber evidence="7">3.4.21.-</ecNumber>
    </recommendedName>
</protein>